<accession>A0A433PP75</accession>
<feature type="non-terminal residue" evidence="2">
    <location>
        <position position="1"/>
    </location>
</feature>
<dbReference type="EMBL" id="RBNJ01021649">
    <property type="protein sequence ID" value="RUS19384.1"/>
    <property type="molecule type" value="Genomic_DNA"/>
</dbReference>
<sequence length="145" mass="16058">ASTITRAILETCAIFRCAPVERTGSHRLKRFVLRAARLIPSTFDDGLTIQQREEADFALEAGEVYAIDVVVAAGEGKVGLVGSGWNDRDEWIEWEQRLRSFIPHPHAMIQHSHTSHSIPSTPCADQGVPIPVHHFPTRCPPELSA</sequence>
<protein>
    <submittedName>
        <fullName evidence="2">Uncharacterized protein</fullName>
    </submittedName>
</protein>
<dbReference type="AlphaFoldDB" id="A0A433PP75"/>
<keyword evidence="3" id="KW-1185">Reference proteome</keyword>
<evidence type="ECO:0000313" key="3">
    <source>
        <dbReference type="Proteomes" id="UP000274822"/>
    </source>
</evidence>
<evidence type="ECO:0000313" key="2">
    <source>
        <dbReference type="EMBL" id="RUS19384.1"/>
    </source>
</evidence>
<dbReference type="Gene3D" id="3.90.230.10">
    <property type="entry name" value="Creatinase/methionine aminopeptidase superfamily"/>
    <property type="match status" value="1"/>
</dbReference>
<proteinExistence type="inferred from homology"/>
<name>A0A433PP75_9FUNG</name>
<evidence type="ECO:0000256" key="1">
    <source>
        <dbReference type="ARBA" id="ARBA00007319"/>
    </source>
</evidence>
<comment type="similarity">
    <text evidence="1">Belongs to the peptidase M24 family.</text>
</comment>
<reference evidence="2 3" key="1">
    <citation type="journal article" date="2018" name="New Phytol.">
        <title>Phylogenomics of Endogonaceae and evolution of mycorrhizas within Mucoromycota.</title>
        <authorList>
            <person name="Chang Y."/>
            <person name="Desiro A."/>
            <person name="Na H."/>
            <person name="Sandor L."/>
            <person name="Lipzen A."/>
            <person name="Clum A."/>
            <person name="Barry K."/>
            <person name="Grigoriev I.V."/>
            <person name="Martin F.M."/>
            <person name="Stajich J.E."/>
            <person name="Smith M.E."/>
            <person name="Bonito G."/>
            <person name="Spatafora J.W."/>
        </authorList>
    </citation>
    <scope>NUCLEOTIDE SEQUENCE [LARGE SCALE GENOMIC DNA]</scope>
    <source>
        <strain evidence="2 3">AD002</strain>
    </source>
</reference>
<dbReference type="InterPro" id="IPR036005">
    <property type="entry name" value="Creatinase/aminopeptidase-like"/>
</dbReference>
<dbReference type="Proteomes" id="UP000274822">
    <property type="component" value="Unassembled WGS sequence"/>
</dbReference>
<dbReference type="PANTHER" id="PTHR10804:SF11">
    <property type="entry name" value="PROLIFERATION-ASSOCIATED PROTEIN 2G4"/>
    <property type="match status" value="1"/>
</dbReference>
<comment type="caution">
    <text evidence="2">The sequence shown here is derived from an EMBL/GenBank/DDBJ whole genome shotgun (WGS) entry which is preliminary data.</text>
</comment>
<organism evidence="2 3">
    <name type="scientific">Jimgerdemannia flammicorona</name>
    <dbReference type="NCBI Taxonomy" id="994334"/>
    <lineage>
        <taxon>Eukaryota</taxon>
        <taxon>Fungi</taxon>
        <taxon>Fungi incertae sedis</taxon>
        <taxon>Mucoromycota</taxon>
        <taxon>Mucoromycotina</taxon>
        <taxon>Endogonomycetes</taxon>
        <taxon>Endogonales</taxon>
        <taxon>Endogonaceae</taxon>
        <taxon>Jimgerdemannia</taxon>
    </lineage>
</organism>
<dbReference type="InterPro" id="IPR047113">
    <property type="entry name" value="PA2G4/ARX1"/>
</dbReference>
<gene>
    <name evidence="2" type="ORF">BC938DRAFT_475744</name>
</gene>
<dbReference type="PANTHER" id="PTHR10804">
    <property type="entry name" value="PROTEASE FAMILY M24 METHIONYL AMINOPEPTIDASE, AMINOPEPTIDASE P"/>
    <property type="match status" value="1"/>
</dbReference>